<keyword evidence="2 4" id="KW-0378">Hydrolase</keyword>
<dbReference type="InterPro" id="IPR015797">
    <property type="entry name" value="NUDIX_hydrolase-like_dom_sf"/>
</dbReference>
<protein>
    <submittedName>
        <fullName evidence="4">NUDIX hydrolase</fullName>
    </submittedName>
</protein>
<dbReference type="SUPFAM" id="SSF55811">
    <property type="entry name" value="Nudix"/>
    <property type="match status" value="1"/>
</dbReference>
<dbReference type="PROSITE" id="PS51462">
    <property type="entry name" value="NUDIX"/>
    <property type="match status" value="1"/>
</dbReference>
<comment type="cofactor">
    <cofactor evidence="1">
        <name>Mg(2+)</name>
        <dbReference type="ChEBI" id="CHEBI:18420"/>
    </cofactor>
</comment>
<reference evidence="4" key="1">
    <citation type="submission" date="2020-10" db="EMBL/GenBank/DDBJ databases">
        <authorList>
            <person name="Gilroy R."/>
        </authorList>
    </citation>
    <scope>NUCLEOTIDE SEQUENCE</scope>
    <source>
        <strain evidence="4">CHK152-2871</strain>
    </source>
</reference>
<feature type="domain" description="Nudix hydrolase" evidence="3">
    <location>
        <begin position="33"/>
        <end position="176"/>
    </location>
</feature>
<proteinExistence type="predicted"/>
<dbReference type="GO" id="GO:0016787">
    <property type="term" value="F:hydrolase activity"/>
    <property type="evidence" value="ECO:0007669"/>
    <property type="project" value="UniProtKB-KW"/>
</dbReference>
<evidence type="ECO:0000256" key="1">
    <source>
        <dbReference type="ARBA" id="ARBA00001946"/>
    </source>
</evidence>
<evidence type="ECO:0000313" key="5">
    <source>
        <dbReference type="Proteomes" id="UP000886865"/>
    </source>
</evidence>
<dbReference type="AlphaFoldDB" id="A0A9D1FI93"/>
<dbReference type="InterPro" id="IPR020084">
    <property type="entry name" value="NUDIX_hydrolase_CS"/>
</dbReference>
<dbReference type="InterPro" id="IPR000086">
    <property type="entry name" value="NUDIX_hydrolase_dom"/>
</dbReference>
<name>A0A9D1FI93_9BACT</name>
<dbReference type="PANTHER" id="PTHR11839:SF18">
    <property type="entry name" value="NUDIX HYDROLASE DOMAIN-CONTAINING PROTEIN"/>
    <property type="match status" value="1"/>
</dbReference>
<reference evidence="4" key="2">
    <citation type="journal article" date="2021" name="PeerJ">
        <title>Extensive microbial diversity within the chicken gut microbiome revealed by metagenomics and culture.</title>
        <authorList>
            <person name="Gilroy R."/>
            <person name="Ravi A."/>
            <person name="Getino M."/>
            <person name="Pursley I."/>
            <person name="Horton D.L."/>
            <person name="Alikhan N.F."/>
            <person name="Baker D."/>
            <person name="Gharbi K."/>
            <person name="Hall N."/>
            <person name="Watson M."/>
            <person name="Adriaenssens E.M."/>
            <person name="Foster-Nyarko E."/>
            <person name="Jarju S."/>
            <person name="Secka A."/>
            <person name="Antonio M."/>
            <person name="Oren A."/>
            <person name="Chaudhuri R.R."/>
            <person name="La Ragione R."/>
            <person name="Hildebrand F."/>
            <person name="Pallen M.J."/>
        </authorList>
    </citation>
    <scope>NUCLEOTIDE SEQUENCE</scope>
    <source>
        <strain evidence="4">CHK152-2871</strain>
    </source>
</reference>
<gene>
    <name evidence="4" type="ORF">IAA86_04215</name>
</gene>
<dbReference type="EMBL" id="DVJQ01000036">
    <property type="protein sequence ID" value="HIS74209.1"/>
    <property type="molecule type" value="Genomic_DNA"/>
</dbReference>
<dbReference type="GO" id="GO:0019693">
    <property type="term" value="P:ribose phosphate metabolic process"/>
    <property type="evidence" value="ECO:0007669"/>
    <property type="project" value="TreeGrafter"/>
</dbReference>
<comment type="caution">
    <text evidence="4">The sequence shown here is derived from an EMBL/GenBank/DDBJ whole genome shotgun (WGS) entry which is preliminary data.</text>
</comment>
<evidence type="ECO:0000259" key="3">
    <source>
        <dbReference type="PROSITE" id="PS51462"/>
    </source>
</evidence>
<accession>A0A9D1FI93</accession>
<evidence type="ECO:0000256" key="2">
    <source>
        <dbReference type="ARBA" id="ARBA00022801"/>
    </source>
</evidence>
<dbReference type="Pfam" id="PF00293">
    <property type="entry name" value="NUDIX"/>
    <property type="match status" value="1"/>
</dbReference>
<dbReference type="Gene3D" id="3.90.79.10">
    <property type="entry name" value="Nucleoside Triphosphate Pyrophosphohydrolase"/>
    <property type="match status" value="1"/>
</dbReference>
<organism evidence="4 5">
    <name type="scientific">Candidatus Galligastranaerophilus intestinavium</name>
    <dbReference type="NCBI Taxonomy" id="2840836"/>
    <lineage>
        <taxon>Bacteria</taxon>
        <taxon>Candidatus Galligastranaerophilus</taxon>
    </lineage>
</organism>
<evidence type="ECO:0000313" key="4">
    <source>
        <dbReference type="EMBL" id="HIS74209.1"/>
    </source>
</evidence>
<sequence length="188" mass="21126">MTNEILHNEKYLQLKAYVRENGTKWVYAHRPNAKDIAVIVPVVKKEDGEYVLFLITKRPPIFSENRAKYCLELPAGLVGDVNKDEDILEAIKRELAEESGYIADKIKICSKKVSSSAGMTSETSTIALACIDGLKEHKEPTDNDGGVICQRKLVKKEDVFEFIKDFELQGNAIGAQTLSGLFYYFFGK</sequence>
<dbReference type="GO" id="GO:0006753">
    <property type="term" value="P:nucleoside phosphate metabolic process"/>
    <property type="evidence" value="ECO:0007669"/>
    <property type="project" value="TreeGrafter"/>
</dbReference>
<dbReference type="PANTHER" id="PTHR11839">
    <property type="entry name" value="UDP/ADP-SUGAR PYROPHOSPHATASE"/>
    <property type="match status" value="1"/>
</dbReference>
<dbReference type="PROSITE" id="PS00893">
    <property type="entry name" value="NUDIX_BOX"/>
    <property type="match status" value="1"/>
</dbReference>
<dbReference type="Proteomes" id="UP000886865">
    <property type="component" value="Unassembled WGS sequence"/>
</dbReference>